<keyword evidence="2" id="KW-1185">Reference proteome</keyword>
<name>A0ACC2V8N1_9TREE</name>
<dbReference type="Proteomes" id="UP001230649">
    <property type="component" value="Unassembled WGS sequence"/>
</dbReference>
<accession>A0ACC2V8N1</accession>
<sequence length="848" mass="94305">MANPNPTPSPVPGPPHVLFDTTPEARPNTAQPTNRARTAATHLEPFHSDGYTHDHLPDDEYVSDSDSDVFAFERPITALPAPPHPPPTQEPPPIQGPGTAPIAPMHRKNPSQLSVKPSVVSGTSYTTDRDYTSATSSISLDPSKPLPAKPTTRTRSLCPRGALLLETIPASRQGTSQQPFTSVQQRGNEHYHPGRPWRALASRGRVHEEEEEDSPYEEVRASVSNMDVVDMPALTWRVWFLGLLFLVLRSGMETVFQFRSPSASFPLLSIQLFVYPLGKFLAYIVPLRRISLPFGSIDLNPGPFNIKENTLIIIMANVIVSPMLHAATAAELYLGAHLRGGFTTLFILGSELAGLGLAGFGHRVLVEPASMVWPSNLVTSTFLNTFHAEEEPQPGRWTRFRFFMVAFAAAFAYCFLPASRVTNQLFGVINGLGMSVITLDWSQILYIGSPLTVPWWAQANAIVGFVIFYWIVCPILYYSNVWYSAYMPISTGAITDRFGFPYNITSILSGTSTGRLDEPAYHSYSPIYISITFAMTLTLAFALSTTAIAHTILYHGGHIWRALRHRQVEEPDIHAKLMRSYRKVPFWWFACLMVLGFVLSIVAIEVFHTGYPVYMLLVSFLIPVVYYLPSGFLLATATQSLAINVMSQLLPGYLVPGNAILSKSYSLQTLLTSNQITQDMKLGHYMKIPPRTTFTVQFTALIATTMTQIAVREALFFNIPDICSMAQKDSFSCPWTSTWFRSGILWGSLGPDRVFGNGALYHPSVYAAVAEYLIRRKAFGWWSRFNYILSAALDLGTLLSIFVIFLALGLPNVRLNWAGNTVYQKTYDWIGMPYLDAPATGFGPDHWK</sequence>
<reference evidence="1" key="1">
    <citation type="submission" date="2023-04" db="EMBL/GenBank/DDBJ databases">
        <title>Draft Genome sequencing of Naganishia species isolated from polar environments using Oxford Nanopore Technology.</title>
        <authorList>
            <person name="Leo P."/>
            <person name="Venkateswaran K."/>
        </authorList>
    </citation>
    <scope>NUCLEOTIDE SEQUENCE</scope>
    <source>
        <strain evidence="1">MNA-CCFEE 5262</strain>
    </source>
</reference>
<organism evidence="1 2">
    <name type="scientific">Naganishia adeliensis</name>
    <dbReference type="NCBI Taxonomy" id="92952"/>
    <lineage>
        <taxon>Eukaryota</taxon>
        <taxon>Fungi</taxon>
        <taxon>Dikarya</taxon>
        <taxon>Basidiomycota</taxon>
        <taxon>Agaricomycotina</taxon>
        <taxon>Tremellomycetes</taxon>
        <taxon>Filobasidiales</taxon>
        <taxon>Filobasidiaceae</taxon>
        <taxon>Naganishia</taxon>
    </lineage>
</organism>
<evidence type="ECO:0000313" key="1">
    <source>
        <dbReference type="EMBL" id="KAJ9095724.1"/>
    </source>
</evidence>
<evidence type="ECO:0000313" key="2">
    <source>
        <dbReference type="Proteomes" id="UP001230649"/>
    </source>
</evidence>
<protein>
    <submittedName>
        <fullName evidence="1">Uncharacterized protein</fullName>
    </submittedName>
</protein>
<gene>
    <name evidence="1" type="ORF">QFC20_006591</name>
</gene>
<dbReference type="EMBL" id="JASBWS010000121">
    <property type="protein sequence ID" value="KAJ9095724.1"/>
    <property type="molecule type" value="Genomic_DNA"/>
</dbReference>
<proteinExistence type="predicted"/>
<comment type="caution">
    <text evidence="1">The sequence shown here is derived from an EMBL/GenBank/DDBJ whole genome shotgun (WGS) entry which is preliminary data.</text>
</comment>